<evidence type="ECO:0000256" key="1">
    <source>
        <dbReference type="ARBA" id="ARBA00000085"/>
    </source>
</evidence>
<comment type="catalytic activity">
    <reaction evidence="1">
        <text>ATP + protein L-histidine = ADP + protein N-phospho-L-histidine.</text>
        <dbReference type="EC" id="2.7.13.3"/>
    </reaction>
</comment>
<gene>
    <name evidence="15" type="ORF">IT775_00040</name>
</gene>
<evidence type="ECO:0000259" key="14">
    <source>
        <dbReference type="PROSITE" id="PS50885"/>
    </source>
</evidence>
<keyword evidence="16" id="KW-1185">Reference proteome</keyword>
<dbReference type="Gene3D" id="3.30.565.10">
    <property type="entry name" value="Histidine kinase-like ATPase, C-terminal domain"/>
    <property type="match status" value="1"/>
</dbReference>
<dbReference type="InterPro" id="IPR033463">
    <property type="entry name" value="sCache_3"/>
</dbReference>
<dbReference type="Pfam" id="PF02518">
    <property type="entry name" value="HATPase_c"/>
    <property type="match status" value="1"/>
</dbReference>
<dbReference type="RefSeq" id="WP_212699027.1">
    <property type="nucleotide sequence ID" value="NZ_JADMKU010000001.1"/>
</dbReference>
<evidence type="ECO:0000256" key="11">
    <source>
        <dbReference type="SAM" id="Coils"/>
    </source>
</evidence>
<dbReference type="SUPFAM" id="SSF103190">
    <property type="entry name" value="Sensory domain-like"/>
    <property type="match status" value="1"/>
</dbReference>
<keyword evidence="8" id="KW-0418">Kinase</keyword>
<name>A0ABS5HKE8_9RHOB</name>
<keyword evidence="7 12" id="KW-0812">Transmembrane</keyword>
<keyword evidence="10 12" id="KW-0472">Membrane</keyword>
<dbReference type="PROSITE" id="PS50885">
    <property type="entry name" value="HAMP"/>
    <property type="match status" value="1"/>
</dbReference>
<dbReference type="EC" id="2.7.13.3" evidence="3"/>
<evidence type="ECO:0000256" key="12">
    <source>
        <dbReference type="SAM" id="Phobius"/>
    </source>
</evidence>
<sequence length="665" mass="73741">MSDPQPRQIALRNTVRVRLLLIALLPIMILLPLVLLTAARNWTNRFDEVLIAKVSGELTVAHQHLAGLMERRGAAISALAQSAAYRDLANDKNELRALLERERIRMGLDFLYAIDADGTVIFAEADRTLPDQRDWPVVRDALNGRAGTEIDVFSATQLQALSPTLVQRARLRLVPTKAAAPSDRIEEPRGMMVHTAAPAPGGALVGGLLLNRNLGFIDEMNALVYPEGSLTGGNLGTATLFLDDVRISTNVRLFEDTRALGTRVSQEVRDRVLGEGLKWTARAFVVNDWYISAYEPVIDSFGKRIGMLYVGFLEQPFQRAERRTLMWIWGGFLVIMAVSVPVLLAFARGIFRPLENMNRVISKVERGDLAARTGVTRQSDEISRLAAHLDDLLDQVQERDQRLRDWAEELETRVAERTRDLQEANKRLEVTSKQLILSEKLAAVGEITAGVAHEINNPLAVIQGNLDIVIQDLGPNAAPMQTELSLIQEQIHKISVLVTKVLRFTRPEEFEQGDEGLDPDAVVRASLPLVQHILTSSNIEIDLDQQADCEVQMNETELQQVLVNLIVNAIQAMPDGGRLSIRTARVERDGRDRLRMVVEDTGQGMTEEVRARAFDPFYTTKRSDGTGLGLSITRDLIHRAGGDIEVESSPGEGATFTIHLPVMSA</sequence>
<evidence type="ECO:0000313" key="15">
    <source>
        <dbReference type="EMBL" id="MBR9649510.1"/>
    </source>
</evidence>
<comment type="caution">
    <text evidence="15">The sequence shown here is derived from an EMBL/GenBank/DDBJ whole genome shotgun (WGS) entry which is preliminary data.</text>
</comment>
<feature type="domain" description="HAMP" evidence="14">
    <location>
        <begin position="348"/>
        <end position="401"/>
    </location>
</feature>
<organism evidence="15 16">
    <name type="scientific">Thalassovita aquimarina</name>
    <dbReference type="NCBI Taxonomy" id="2785917"/>
    <lineage>
        <taxon>Bacteria</taxon>
        <taxon>Pseudomonadati</taxon>
        <taxon>Pseudomonadota</taxon>
        <taxon>Alphaproteobacteria</taxon>
        <taxon>Rhodobacterales</taxon>
        <taxon>Roseobacteraceae</taxon>
        <taxon>Thalassovita</taxon>
    </lineage>
</organism>
<evidence type="ECO:0000313" key="16">
    <source>
        <dbReference type="Proteomes" id="UP001195941"/>
    </source>
</evidence>
<accession>A0ABS5HKE8</accession>
<dbReference type="SMART" id="SM00304">
    <property type="entry name" value="HAMP"/>
    <property type="match status" value="1"/>
</dbReference>
<dbReference type="SMART" id="SM00387">
    <property type="entry name" value="HATPase_c"/>
    <property type="match status" value="1"/>
</dbReference>
<dbReference type="InterPro" id="IPR003594">
    <property type="entry name" value="HATPase_dom"/>
</dbReference>
<dbReference type="Gene3D" id="1.10.287.130">
    <property type="match status" value="1"/>
</dbReference>
<evidence type="ECO:0000256" key="6">
    <source>
        <dbReference type="ARBA" id="ARBA00022679"/>
    </source>
</evidence>
<dbReference type="SUPFAM" id="SSF47384">
    <property type="entry name" value="Homodimeric domain of signal transducing histidine kinase"/>
    <property type="match status" value="1"/>
</dbReference>
<reference evidence="15 16" key="1">
    <citation type="journal article" date="2021" name="Arch. Microbiol.">
        <title>Thalassobius aquimarinus sp. nov., isolated from the Sea of Japan seashore.</title>
        <authorList>
            <person name="Kurilenko V.V."/>
            <person name="Romanenko L.A."/>
            <person name="Chernysheva N.Y."/>
            <person name="Velansky P.V."/>
            <person name="Tekutyeva L.A."/>
            <person name="Isaeva M.P."/>
            <person name="Mikhailov V.V."/>
        </authorList>
    </citation>
    <scope>NUCLEOTIDE SEQUENCE [LARGE SCALE GENOMIC DNA]</scope>
    <source>
        <strain evidence="15 16">KMM 8518</strain>
    </source>
</reference>
<protein>
    <recommendedName>
        <fullName evidence="3">histidine kinase</fullName>
        <ecNumber evidence="3">2.7.13.3</ecNumber>
    </recommendedName>
</protein>
<dbReference type="InterPro" id="IPR036890">
    <property type="entry name" value="HATPase_C_sf"/>
</dbReference>
<dbReference type="Proteomes" id="UP001195941">
    <property type="component" value="Unassembled WGS sequence"/>
</dbReference>
<evidence type="ECO:0000256" key="9">
    <source>
        <dbReference type="ARBA" id="ARBA00022989"/>
    </source>
</evidence>
<dbReference type="CDD" id="cd00082">
    <property type="entry name" value="HisKA"/>
    <property type="match status" value="1"/>
</dbReference>
<evidence type="ECO:0000256" key="4">
    <source>
        <dbReference type="ARBA" id="ARBA00022475"/>
    </source>
</evidence>
<dbReference type="InterPro" id="IPR029151">
    <property type="entry name" value="Sensor-like_sf"/>
</dbReference>
<evidence type="ECO:0000256" key="7">
    <source>
        <dbReference type="ARBA" id="ARBA00022692"/>
    </source>
</evidence>
<dbReference type="Gene3D" id="6.10.340.10">
    <property type="match status" value="1"/>
</dbReference>
<dbReference type="SUPFAM" id="SSF55874">
    <property type="entry name" value="ATPase domain of HSP90 chaperone/DNA topoisomerase II/histidine kinase"/>
    <property type="match status" value="1"/>
</dbReference>
<dbReference type="Pfam" id="PF00512">
    <property type="entry name" value="HisKA"/>
    <property type="match status" value="1"/>
</dbReference>
<dbReference type="InterPro" id="IPR003661">
    <property type="entry name" value="HisK_dim/P_dom"/>
</dbReference>
<evidence type="ECO:0000259" key="13">
    <source>
        <dbReference type="PROSITE" id="PS50109"/>
    </source>
</evidence>
<dbReference type="PRINTS" id="PR00344">
    <property type="entry name" value="BCTRLSENSOR"/>
</dbReference>
<keyword evidence="5" id="KW-0597">Phosphoprotein</keyword>
<dbReference type="SMART" id="SM00388">
    <property type="entry name" value="HisKA"/>
    <property type="match status" value="1"/>
</dbReference>
<dbReference type="InterPro" id="IPR036097">
    <property type="entry name" value="HisK_dim/P_sf"/>
</dbReference>
<dbReference type="Pfam" id="PF17202">
    <property type="entry name" value="sCache_3_3"/>
    <property type="match status" value="1"/>
</dbReference>
<dbReference type="InterPro" id="IPR003660">
    <property type="entry name" value="HAMP_dom"/>
</dbReference>
<comment type="subcellular location">
    <subcellularLocation>
        <location evidence="2">Cell membrane</location>
        <topology evidence="2">Multi-pass membrane protein</topology>
    </subcellularLocation>
</comment>
<proteinExistence type="predicted"/>
<feature type="transmembrane region" description="Helical" evidence="12">
    <location>
        <begin position="326"/>
        <end position="347"/>
    </location>
</feature>
<dbReference type="PANTHER" id="PTHR43065:SF22">
    <property type="entry name" value="HISTIDINE KINASE"/>
    <property type="match status" value="1"/>
</dbReference>
<keyword evidence="9 12" id="KW-1133">Transmembrane helix</keyword>
<dbReference type="EMBL" id="JADMKU010000001">
    <property type="protein sequence ID" value="MBR9649510.1"/>
    <property type="molecule type" value="Genomic_DNA"/>
</dbReference>
<feature type="transmembrane region" description="Helical" evidence="12">
    <location>
        <begin position="20"/>
        <end position="39"/>
    </location>
</feature>
<evidence type="ECO:0000256" key="5">
    <source>
        <dbReference type="ARBA" id="ARBA00022553"/>
    </source>
</evidence>
<keyword evidence="6" id="KW-0808">Transferase</keyword>
<dbReference type="CDD" id="cd06225">
    <property type="entry name" value="HAMP"/>
    <property type="match status" value="1"/>
</dbReference>
<evidence type="ECO:0000256" key="3">
    <source>
        <dbReference type="ARBA" id="ARBA00012438"/>
    </source>
</evidence>
<evidence type="ECO:0000256" key="8">
    <source>
        <dbReference type="ARBA" id="ARBA00022777"/>
    </source>
</evidence>
<dbReference type="InterPro" id="IPR004358">
    <property type="entry name" value="Sig_transdc_His_kin-like_C"/>
</dbReference>
<evidence type="ECO:0000256" key="10">
    <source>
        <dbReference type="ARBA" id="ARBA00023136"/>
    </source>
</evidence>
<dbReference type="InterPro" id="IPR005467">
    <property type="entry name" value="His_kinase_dom"/>
</dbReference>
<keyword evidence="11" id="KW-0175">Coiled coil</keyword>
<feature type="coiled-coil region" evidence="11">
    <location>
        <begin position="389"/>
        <end position="434"/>
    </location>
</feature>
<feature type="domain" description="Histidine kinase" evidence="13">
    <location>
        <begin position="450"/>
        <end position="664"/>
    </location>
</feature>
<dbReference type="PANTHER" id="PTHR43065">
    <property type="entry name" value="SENSOR HISTIDINE KINASE"/>
    <property type="match status" value="1"/>
</dbReference>
<dbReference type="PROSITE" id="PS50109">
    <property type="entry name" value="HIS_KIN"/>
    <property type="match status" value="1"/>
</dbReference>
<dbReference type="SUPFAM" id="SSF158472">
    <property type="entry name" value="HAMP domain-like"/>
    <property type="match status" value="1"/>
</dbReference>
<keyword evidence="4" id="KW-1003">Cell membrane</keyword>
<evidence type="ECO:0000256" key="2">
    <source>
        <dbReference type="ARBA" id="ARBA00004651"/>
    </source>
</evidence>
<dbReference type="Pfam" id="PF00672">
    <property type="entry name" value="HAMP"/>
    <property type="match status" value="1"/>
</dbReference>